<dbReference type="GO" id="GO:0009717">
    <property type="term" value="P:isoflavonoid biosynthetic process"/>
    <property type="evidence" value="ECO:0007669"/>
    <property type="project" value="UniProtKB-ARBA"/>
</dbReference>
<dbReference type="Proteomes" id="UP001497516">
    <property type="component" value="Chromosome 6"/>
</dbReference>
<dbReference type="FunFam" id="3.40.50.150:FF:000057">
    <property type="entry name" value="O-methyltransferase ZRP4"/>
    <property type="match status" value="1"/>
</dbReference>
<dbReference type="EMBL" id="OZ034819">
    <property type="protein sequence ID" value="CAL1394101.1"/>
    <property type="molecule type" value="Genomic_DNA"/>
</dbReference>
<dbReference type="GO" id="GO:0032259">
    <property type="term" value="P:methylation"/>
    <property type="evidence" value="ECO:0007669"/>
    <property type="project" value="UniProtKB-KW"/>
</dbReference>
<sequence length="373" mass="40763">MAEYLDANISGEELLEAQAHVWSYSFNYIVSMALKCAVELGVPDAIHRHHAPTASLPALASSLQLDPSKTEPLRRLMRLLVHAGFFTTTTDEEEDEEVRYSLTTATKLLLRGQGPASAFLLLQLDPKTITSWGALSAWFQFSSNPVPYEAGHGGVSFWECMEKDPRQKKSFYDAMVGDSKLVAGVLVSECKEVLEGVESLVDVGGGTGAMAVAIAKAFPKVKCTVFDLPHVVANLKEGGGDDVVKGLENLEVAGGSMFEKIPHADAILLKWILHNWNDEKCIDILKCCLEAVFGDGKKKGKVIIIDMVVGNKAAVEKQELYGVQLCFDLLMLASYNGKERDEKEWETLFKVAGFSGYKIVGSLGPRSIIEAYP</sequence>
<protein>
    <submittedName>
        <fullName evidence="7">Uncharacterized protein</fullName>
    </submittedName>
</protein>
<dbReference type="Pfam" id="PF00891">
    <property type="entry name" value="Methyltransf_2"/>
    <property type="match status" value="1"/>
</dbReference>
<dbReference type="PROSITE" id="PS51683">
    <property type="entry name" value="SAM_OMT_II"/>
    <property type="match status" value="1"/>
</dbReference>
<dbReference type="InterPro" id="IPR012967">
    <property type="entry name" value="COMT_dimerisation"/>
</dbReference>
<dbReference type="Gene3D" id="1.10.10.10">
    <property type="entry name" value="Winged helix-like DNA-binding domain superfamily/Winged helix DNA-binding domain"/>
    <property type="match status" value="1"/>
</dbReference>
<accession>A0AAV2F761</accession>
<gene>
    <name evidence="7" type="ORF">LTRI10_LOCUS34624</name>
</gene>
<dbReference type="GO" id="GO:0046983">
    <property type="term" value="F:protein dimerization activity"/>
    <property type="evidence" value="ECO:0007669"/>
    <property type="project" value="InterPro"/>
</dbReference>
<dbReference type="PIRSF" id="PIRSF005739">
    <property type="entry name" value="O-mtase"/>
    <property type="match status" value="1"/>
</dbReference>
<evidence type="ECO:0000256" key="3">
    <source>
        <dbReference type="ARBA" id="ARBA00022691"/>
    </source>
</evidence>
<evidence type="ECO:0000256" key="1">
    <source>
        <dbReference type="ARBA" id="ARBA00022603"/>
    </source>
</evidence>
<feature type="domain" description="O-methyltransferase dimerisation" evidence="6">
    <location>
        <begin position="22"/>
        <end position="111"/>
    </location>
</feature>
<evidence type="ECO:0000259" key="5">
    <source>
        <dbReference type="Pfam" id="PF00891"/>
    </source>
</evidence>
<evidence type="ECO:0000256" key="4">
    <source>
        <dbReference type="PIRSR" id="PIRSR005739-1"/>
    </source>
</evidence>
<dbReference type="PANTHER" id="PTHR11746">
    <property type="entry name" value="O-METHYLTRANSFERASE"/>
    <property type="match status" value="1"/>
</dbReference>
<keyword evidence="8" id="KW-1185">Reference proteome</keyword>
<dbReference type="InterPro" id="IPR016461">
    <property type="entry name" value="COMT-like"/>
</dbReference>
<dbReference type="InterPro" id="IPR036390">
    <property type="entry name" value="WH_DNA-bd_sf"/>
</dbReference>
<evidence type="ECO:0000259" key="6">
    <source>
        <dbReference type="Pfam" id="PF08100"/>
    </source>
</evidence>
<name>A0AAV2F761_9ROSI</name>
<evidence type="ECO:0000313" key="7">
    <source>
        <dbReference type="EMBL" id="CAL1394101.1"/>
    </source>
</evidence>
<dbReference type="Pfam" id="PF08100">
    <property type="entry name" value="Dimerisation"/>
    <property type="match status" value="1"/>
</dbReference>
<reference evidence="7 8" key="1">
    <citation type="submission" date="2024-04" db="EMBL/GenBank/DDBJ databases">
        <authorList>
            <person name="Fracassetti M."/>
        </authorList>
    </citation>
    <scope>NUCLEOTIDE SEQUENCE [LARGE SCALE GENOMIC DNA]</scope>
</reference>
<feature type="domain" description="O-methyltransferase C-terminal" evidence="5">
    <location>
        <begin position="132"/>
        <end position="355"/>
    </location>
</feature>
<keyword evidence="1" id="KW-0489">Methyltransferase</keyword>
<keyword evidence="2" id="KW-0808">Transferase</keyword>
<keyword evidence="3" id="KW-0949">S-adenosyl-L-methionine</keyword>
<feature type="active site" description="Proton acceptor" evidence="4">
    <location>
        <position position="274"/>
    </location>
</feature>
<evidence type="ECO:0000313" key="8">
    <source>
        <dbReference type="Proteomes" id="UP001497516"/>
    </source>
</evidence>
<dbReference type="SUPFAM" id="SSF46785">
    <property type="entry name" value="Winged helix' DNA-binding domain"/>
    <property type="match status" value="1"/>
</dbReference>
<dbReference type="FunFam" id="1.10.10.10:FF:000213">
    <property type="entry name" value="Coniferyl alcohol 9-O-methyltransferase"/>
    <property type="match status" value="1"/>
</dbReference>
<dbReference type="SUPFAM" id="SSF53335">
    <property type="entry name" value="S-adenosyl-L-methionine-dependent methyltransferases"/>
    <property type="match status" value="1"/>
</dbReference>
<dbReference type="GO" id="GO:0008171">
    <property type="term" value="F:O-methyltransferase activity"/>
    <property type="evidence" value="ECO:0007669"/>
    <property type="project" value="InterPro"/>
</dbReference>
<proteinExistence type="predicted"/>
<dbReference type="AlphaFoldDB" id="A0AAV2F761"/>
<dbReference type="InterPro" id="IPR001077">
    <property type="entry name" value="COMT_C"/>
</dbReference>
<dbReference type="GO" id="GO:0008757">
    <property type="term" value="F:S-adenosylmethionine-dependent methyltransferase activity"/>
    <property type="evidence" value="ECO:0007669"/>
    <property type="project" value="UniProtKB-ARBA"/>
</dbReference>
<dbReference type="Gene3D" id="3.40.50.150">
    <property type="entry name" value="Vaccinia Virus protein VP39"/>
    <property type="match status" value="1"/>
</dbReference>
<organism evidence="7 8">
    <name type="scientific">Linum trigynum</name>
    <dbReference type="NCBI Taxonomy" id="586398"/>
    <lineage>
        <taxon>Eukaryota</taxon>
        <taxon>Viridiplantae</taxon>
        <taxon>Streptophyta</taxon>
        <taxon>Embryophyta</taxon>
        <taxon>Tracheophyta</taxon>
        <taxon>Spermatophyta</taxon>
        <taxon>Magnoliopsida</taxon>
        <taxon>eudicotyledons</taxon>
        <taxon>Gunneridae</taxon>
        <taxon>Pentapetalae</taxon>
        <taxon>rosids</taxon>
        <taxon>fabids</taxon>
        <taxon>Malpighiales</taxon>
        <taxon>Linaceae</taxon>
        <taxon>Linum</taxon>
    </lineage>
</organism>
<dbReference type="InterPro" id="IPR036388">
    <property type="entry name" value="WH-like_DNA-bd_sf"/>
</dbReference>
<dbReference type="InterPro" id="IPR029063">
    <property type="entry name" value="SAM-dependent_MTases_sf"/>
</dbReference>
<evidence type="ECO:0000256" key="2">
    <source>
        <dbReference type="ARBA" id="ARBA00022679"/>
    </source>
</evidence>